<feature type="domain" description="Transcription regulator PadR N-terminal" evidence="1">
    <location>
        <begin position="7"/>
        <end position="77"/>
    </location>
</feature>
<dbReference type="PANTHER" id="PTHR43252:SF4">
    <property type="entry name" value="TRANSCRIPTIONAL REGULATORY PROTEIN"/>
    <property type="match status" value="1"/>
</dbReference>
<reference evidence="2 3" key="1">
    <citation type="submission" date="2021-03" db="EMBL/GenBank/DDBJ databases">
        <title>Sequencing the genomes of 1000 actinobacteria strains.</title>
        <authorList>
            <person name="Klenk H.-P."/>
        </authorList>
    </citation>
    <scope>NUCLEOTIDE SEQUENCE [LARGE SCALE GENOMIC DNA]</scope>
    <source>
        <strain evidence="2 3">DSM 46670</strain>
    </source>
</reference>
<dbReference type="Gene3D" id="1.10.10.10">
    <property type="entry name" value="Winged helix-like DNA-binding domain superfamily/Winged helix DNA-binding domain"/>
    <property type="match status" value="1"/>
</dbReference>
<accession>A0ABS4U2A0</accession>
<name>A0ABS4U2A0_9PSEU</name>
<protein>
    <submittedName>
        <fullName evidence="2">DNA-binding PadR family transcriptional regulator</fullName>
    </submittedName>
</protein>
<evidence type="ECO:0000313" key="2">
    <source>
        <dbReference type="EMBL" id="MBP2330784.1"/>
    </source>
</evidence>
<dbReference type="Proteomes" id="UP001519332">
    <property type="component" value="Unassembled WGS sequence"/>
</dbReference>
<comment type="caution">
    <text evidence="2">The sequence shown here is derived from an EMBL/GenBank/DDBJ whole genome shotgun (WGS) entry which is preliminary data.</text>
</comment>
<dbReference type="RefSeq" id="WP_209647469.1">
    <property type="nucleotide sequence ID" value="NZ_JAGINW010000001.1"/>
</dbReference>
<keyword evidence="3" id="KW-1185">Reference proteome</keyword>
<dbReference type="GO" id="GO:0003677">
    <property type="term" value="F:DNA binding"/>
    <property type="evidence" value="ECO:0007669"/>
    <property type="project" value="UniProtKB-KW"/>
</dbReference>
<keyword evidence="2" id="KW-0238">DNA-binding</keyword>
<sequence>MSLRHAVLATLLPGPQSGYDLAKKFDEVMRGAWYARRNQMYGELAKLTEAGFAEEVEEGPRGRRAYAVTPAGRAELRRWLVETEPDRTVRDETMLRALLVSTLDPEDALFVLEREETALRTELTGLRAFLAQQSTVEKPTDPMMLGLELRAGMLDAMLKWTVEAARRFRTAPTARG</sequence>
<dbReference type="PANTHER" id="PTHR43252">
    <property type="entry name" value="TRANSCRIPTIONAL REGULATOR YQJI"/>
    <property type="match status" value="1"/>
</dbReference>
<evidence type="ECO:0000313" key="3">
    <source>
        <dbReference type="Proteomes" id="UP001519332"/>
    </source>
</evidence>
<gene>
    <name evidence="2" type="ORF">JOF56_011169</name>
</gene>
<dbReference type="Pfam" id="PF03551">
    <property type="entry name" value="PadR"/>
    <property type="match status" value="1"/>
</dbReference>
<dbReference type="InterPro" id="IPR036388">
    <property type="entry name" value="WH-like_DNA-bd_sf"/>
</dbReference>
<dbReference type="SUPFAM" id="SSF46785">
    <property type="entry name" value="Winged helix' DNA-binding domain"/>
    <property type="match status" value="1"/>
</dbReference>
<dbReference type="EMBL" id="JAGINW010000001">
    <property type="protein sequence ID" value="MBP2330784.1"/>
    <property type="molecule type" value="Genomic_DNA"/>
</dbReference>
<dbReference type="InterPro" id="IPR005149">
    <property type="entry name" value="Tscrpt_reg_PadR_N"/>
</dbReference>
<organism evidence="2 3">
    <name type="scientific">Kibdelosporangium banguiense</name>
    <dbReference type="NCBI Taxonomy" id="1365924"/>
    <lineage>
        <taxon>Bacteria</taxon>
        <taxon>Bacillati</taxon>
        <taxon>Actinomycetota</taxon>
        <taxon>Actinomycetes</taxon>
        <taxon>Pseudonocardiales</taxon>
        <taxon>Pseudonocardiaceae</taxon>
        <taxon>Kibdelosporangium</taxon>
    </lineage>
</organism>
<dbReference type="InterPro" id="IPR036390">
    <property type="entry name" value="WH_DNA-bd_sf"/>
</dbReference>
<evidence type="ECO:0000259" key="1">
    <source>
        <dbReference type="Pfam" id="PF03551"/>
    </source>
</evidence>
<proteinExistence type="predicted"/>